<sequence length="536" mass="62554">MPGAILDLVAKGEKDLFFLGNPQTTFFSTVFHKKIRCIIQPYRVNFREAVDYGRTSHLIIPRHGDFIGKSYLEIEPEPWLPEIVEDETGNCIRLREIIGESNVFVYDTQTQHAVGFVDAVGHYIIKKLDFWVDGTMVDRHRGEWMDIQSELNTPEDKYTEYCRAVGKYNENTPANVQRNMWPGLDGKLLVPLQFSWAQSFRAPLPIRWMAASEVKIDVEFEVFRKVYYSYYHYGASPVDVSGGERMYCQYQDNFDPQLIDPRGREFEFVIYSKTDSSRIIHRGRFVAPRKLTIRNATLLANYISIPDEEIAQYFRREHSYLIEQVQYIEAGIRGDDYPIAGGPYLNPINEFVQPIKEIFMITRQIDSCNLNQHTNFYRHTWQEIAYLRQRFIDGGVDTVDLTPEFVENAALFINGYARIPSRNSSYFHTLIPYRYHARNTKYPIYCFNFSLMPDRMQPSGFINFSLIQRAYLTMGLAGYNPPTIDTGLSGRRWWRDGVLVDGTYLREDYAITLHTYAKNYNFIVINNGRAVLKFLN</sequence>
<dbReference type="Gene3D" id="2.70.9.20">
    <property type="entry name" value="Major capsid protein Vp54"/>
    <property type="match status" value="1"/>
</dbReference>
<dbReference type="SUPFAM" id="SSF49749">
    <property type="entry name" value="Group II dsDNA viruses VP"/>
    <property type="match status" value="2"/>
</dbReference>
<dbReference type="InterPro" id="IPR016112">
    <property type="entry name" value="VP_dsDNA_II"/>
</dbReference>
<dbReference type="EMBL" id="CAEZTT010000079">
    <property type="protein sequence ID" value="CAB4578535.1"/>
    <property type="molecule type" value="Genomic_DNA"/>
</dbReference>
<evidence type="ECO:0000259" key="1">
    <source>
        <dbReference type="Pfam" id="PF04451"/>
    </source>
</evidence>
<dbReference type="InterPro" id="IPR007542">
    <property type="entry name" value="MCP_C"/>
</dbReference>
<name>A0A6J6ESZ0_9ZZZZ</name>
<proteinExistence type="predicted"/>
<dbReference type="Pfam" id="PF04451">
    <property type="entry name" value="Capsid_NCLDV"/>
    <property type="match status" value="1"/>
</dbReference>
<evidence type="ECO:0000313" key="3">
    <source>
        <dbReference type="EMBL" id="CAB4578535.1"/>
    </source>
</evidence>
<dbReference type="GO" id="GO:0005198">
    <property type="term" value="F:structural molecule activity"/>
    <property type="evidence" value="ECO:0007669"/>
    <property type="project" value="InterPro"/>
</dbReference>
<reference evidence="3" key="1">
    <citation type="submission" date="2020-05" db="EMBL/GenBank/DDBJ databases">
        <authorList>
            <person name="Chiriac C."/>
            <person name="Salcher M."/>
            <person name="Ghai R."/>
            <person name="Kavagutti S V."/>
        </authorList>
    </citation>
    <scope>NUCLEOTIDE SEQUENCE</scope>
</reference>
<protein>
    <submittedName>
        <fullName evidence="3">Unannotated protein</fullName>
    </submittedName>
</protein>
<accession>A0A6J6ESZ0</accession>
<organism evidence="3">
    <name type="scientific">freshwater metagenome</name>
    <dbReference type="NCBI Taxonomy" id="449393"/>
    <lineage>
        <taxon>unclassified sequences</taxon>
        <taxon>metagenomes</taxon>
        <taxon>ecological metagenomes</taxon>
    </lineage>
</organism>
<dbReference type="AlphaFoldDB" id="A0A6J6ESZ0"/>
<feature type="domain" description="Major capsid protein C-terminal" evidence="1">
    <location>
        <begin position="314"/>
        <end position="530"/>
    </location>
</feature>
<feature type="domain" description="Major capsid protein N-terminal" evidence="2">
    <location>
        <begin position="25"/>
        <end position="240"/>
    </location>
</feature>
<gene>
    <name evidence="3" type="ORF">UFOPK1726_00734</name>
</gene>
<dbReference type="Pfam" id="PF16903">
    <property type="entry name" value="Capsid_N"/>
    <property type="match status" value="1"/>
</dbReference>
<dbReference type="Gene3D" id="2.70.9.10">
    <property type="entry name" value="Adenovirus Type 2 Hexon, domain 4"/>
    <property type="match status" value="1"/>
</dbReference>
<dbReference type="InterPro" id="IPR038519">
    <property type="entry name" value="MCP_C_sf"/>
</dbReference>
<dbReference type="InterPro" id="IPR031654">
    <property type="entry name" value="Capsid_N"/>
</dbReference>
<evidence type="ECO:0000259" key="2">
    <source>
        <dbReference type="Pfam" id="PF16903"/>
    </source>
</evidence>